<evidence type="ECO:0000259" key="2">
    <source>
        <dbReference type="Pfam" id="PF13476"/>
    </source>
</evidence>
<name>A0AA37IHQ4_9BURK</name>
<organism evidence="3 4">
    <name type="scientific">Caballeronia novacaledonica</name>
    <dbReference type="NCBI Taxonomy" id="1544861"/>
    <lineage>
        <taxon>Bacteria</taxon>
        <taxon>Pseudomonadati</taxon>
        <taxon>Pseudomonadota</taxon>
        <taxon>Betaproteobacteria</taxon>
        <taxon>Burkholderiales</taxon>
        <taxon>Burkholderiaceae</taxon>
        <taxon>Caballeronia</taxon>
    </lineage>
</organism>
<keyword evidence="1" id="KW-0175">Coiled coil</keyword>
<dbReference type="Pfam" id="PF13476">
    <property type="entry name" value="AAA_23"/>
    <property type="match status" value="1"/>
</dbReference>
<dbReference type="InterPro" id="IPR027417">
    <property type="entry name" value="P-loop_NTPase"/>
</dbReference>
<feature type="coiled-coil region" evidence="1">
    <location>
        <begin position="700"/>
        <end position="727"/>
    </location>
</feature>
<comment type="caution">
    <text evidence="3">The sequence shown here is derived from an EMBL/GenBank/DDBJ whole genome shotgun (WGS) entry which is preliminary data.</text>
</comment>
<dbReference type="Proteomes" id="UP001055111">
    <property type="component" value="Unassembled WGS sequence"/>
</dbReference>
<dbReference type="GO" id="GO:0016887">
    <property type="term" value="F:ATP hydrolysis activity"/>
    <property type="evidence" value="ECO:0007669"/>
    <property type="project" value="InterPro"/>
</dbReference>
<dbReference type="InterPro" id="IPR038729">
    <property type="entry name" value="Rad50/SbcC_AAA"/>
</dbReference>
<evidence type="ECO:0000313" key="4">
    <source>
        <dbReference type="Proteomes" id="UP001055111"/>
    </source>
</evidence>
<dbReference type="RefSeq" id="WP_238213618.1">
    <property type="nucleotide sequence ID" value="NZ_BPUS01000008.1"/>
</dbReference>
<feature type="coiled-coil region" evidence="1">
    <location>
        <begin position="363"/>
        <end position="421"/>
    </location>
</feature>
<dbReference type="EMBL" id="BPUS01000008">
    <property type="protein sequence ID" value="GJH26981.1"/>
    <property type="molecule type" value="Genomic_DNA"/>
</dbReference>
<protein>
    <submittedName>
        <fullName evidence="3">AAA family ATPase</fullName>
    </submittedName>
</protein>
<accession>A0AA37IHQ4</accession>
<reference evidence="3" key="1">
    <citation type="submission" date="2022-09" db="EMBL/GenBank/DDBJ databases">
        <title>Isolation and characterization of 3-chlorobenzoate degrading bacteria from soils in Shizuoka.</title>
        <authorList>
            <person name="Ifat A."/>
            <person name="Ogawa N."/>
            <person name="Kimbara K."/>
            <person name="Moriuchi R."/>
            <person name="Dohra H."/>
            <person name="Shintani M."/>
        </authorList>
    </citation>
    <scope>NUCLEOTIDE SEQUENCE</scope>
    <source>
        <strain evidence="3">19CS4-2</strain>
    </source>
</reference>
<evidence type="ECO:0000313" key="3">
    <source>
        <dbReference type="EMBL" id="GJH26981.1"/>
    </source>
</evidence>
<dbReference type="PANTHER" id="PTHR32114:SF2">
    <property type="entry name" value="ABC TRANSPORTER ABCH.3"/>
    <property type="match status" value="1"/>
</dbReference>
<dbReference type="Gene3D" id="3.40.50.300">
    <property type="entry name" value="P-loop containing nucleotide triphosphate hydrolases"/>
    <property type="match status" value="2"/>
</dbReference>
<sequence length="1042" mass="114742">MDDSVFLTNIRLTQFRSFAELDIDLPAEPAVLIVHGSNGLGKSSLFDALEWTLTDKIDHFRDVNGVKKVGKYLCRWRDGDLGPTSAAMTFSDGSSIERMLSSADAMQSTRGGNIEDIGAFLRAPTWDHTIQSLQHYLLLTHFLGQSTLSRLTHRTAAERFEMLKEAAQSREIEELAIALHGKGNTMASKAFTRRIDQLEKEVGRLDELLVQEAELWEGAQAEGALDPAGVATLGRTIVVEIEAARAELALGRISRQGTGAIDLSELTAIWNDVRAQVRDREAQLRRAEQLVEGWGRSTTLLAETSAALEETQTEQIRLAAQSQQLTAARIPQQRVAAQALEVQAAAVARFNLLNTLRAAVDYYREQRNKAAEADANVETAEVSHLKAEREASILDRRGAIVAKLRADTDRVTKELAEAHRQRDRYKQWLDRAEKLDQLRRAINDDRTRFPDLERTVRELEILEQDALSREASQREALRQLQEVTGAISQAVTTIATQLPKDACDCPVCATHFDEPSRLRERASGAAERLAPLLVAQEQHVARAIEEREALTARLAHQRAVLARIFSTEEKIATDVAANADLEAVLGAVGTLDVAAVTQLRDAAVQGSDRLSWRLRRLKYWRQRLTDVSGTPLTQALAGAIKRRDDLARVRESSSRRASHARQAAEAALSNVIAHEGMLGLGAGAADHDHKRAYIAGESALAEAKADADQATKALAETDAALSEARTQDASLAARIADLTLRIADHRRAFDDDRRAWVELGFTGAQPDPGEVDGGKAALVNAIERLDRARDVMRRIADGAAAWARQESHRSALERLREAIDGAPNSSRDQIRTAAETVAGTQRRLKEATTETKVIARAASFDILDQVADFNAAYIEPLDELMKQINLAILCDPRIGIDLQVKNKKIEQVAYKTGEVPAGMGDIDPALVHSEGQMAALGVSMLAAASLTYPWSRWRALILDDPLQHNDAIHASAFADLMGNIVRDCRYQLLLSTHDVAQAEFLRRKFDSRRIPCSLLNLLGTGREGVEWTLRPPRMAVPHVAVG</sequence>
<dbReference type="SUPFAM" id="SSF52540">
    <property type="entry name" value="P-loop containing nucleoside triphosphate hydrolases"/>
    <property type="match status" value="1"/>
</dbReference>
<proteinExistence type="predicted"/>
<dbReference type="GO" id="GO:0006302">
    <property type="term" value="P:double-strand break repair"/>
    <property type="evidence" value="ECO:0007669"/>
    <property type="project" value="InterPro"/>
</dbReference>
<evidence type="ECO:0000256" key="1">
    <source>
        <dbReference type="SAM" id="Coils"/>
    </source>
</evidence>
<dbReference type="PANTHER" id="PTHR32114">
    <property type="entry name" value="ABC TRANSPORTER ABCH.3"/>
    <property type="match status" value="1"/>
</dbReference>
<feature type="domain" description="Rad50/SbcC-type AAA" evidence="2">
    <location>
        <begin position="10"/>
        <end position="179"/>
    </location>
</feature>
<gene>
    <name evidence="3" type="ORF">CBA19CS42_20715</name>
</gene>
<dbReference type="AlphaFoldDB" id="A0AA37IHQ4"/>
<feature type="coiled-coil region" evidence="1">
    <location>
        <begin position="188"/>
        <end position="215"/>
    </location>
</feature>